<evidence type="ECO:0000256" key="13">
    <source>
        <dbReference type="ARBA" id="ARBA00043832"/>
    </source>
</evidence>
<evidence type="ECO:0000256" key="2">
    <source>
        <dbReference type="ARBA" id="ARBA00008422"/>
    </source>
</evidence>
<evidence type="ECO:0000313" key="14">
    <source>
        <dbReference type="EMBL" id="KAK2561116.1"/>
    </source>
</evidence>
<organism evidence="14 15">
    <name type="scientific">Acropora cervicornis</name>
    <name type="common">Staghorn coral</name>
    <dbReference type="NCBI Taxonomy" id="6130"/>
    <lineage>
        <taxon>Eukaryota</taxon>
        <taxon>Metazoa</taxon>
        <taxon>Cnidaria</taxon>
        <taxon>Anthozoa</taxon>
        <taxon>Hexacorallia</taxon>
        <taxon>Scleractinia</taxon>
        <taxon>Astrocoeniina</taxon>
        <taxon>Acroporidae</taxon>
        <taxon>Acropora</taxon>
    </lineage>
</organism>
<evidence type="ECO:0000313" key="15">
    <source>
        <dbReference type="Proteomes" id="UP001249851"/>
    </source>
</evidence>
<dbReference type="EC" id="3.1.3.80" evidence="3"/>
<keyword evidence="7" id="KW-0378">Hydrolase</keyword>
<keyword evidence="15" id="KW-1185">Reference proteome</keyword>
<dbReference type="PANTHER" id="PTHR20963">
    <property type="entry name" value="MULTIPLE INOSITOL POLYPHOSPHATE PHOSPHATASE-RELATED"/>
    <property type="match status" value="1"/>
</dbReference>
<comment type="catalytic activity">
    <reaction evidence="10">
        <text>1D-myo-inositol 1,2,5,6-tetrakisphosphate + H2O = 1D-myo-inositol 1,2,6-trisphosphate + phosphate</text>
        <dbReference type="Rhea" id="RHEA:77119"/>
        <dbReference type="ChEBI" id="CHEBI:15377"/>
        <dbReference type="ChEBI" id="CHEBI:43474"/>
        <dbReference type="ChEBI" id="CHEBI:195535"/>
        <dbReference type="ChEBI" id="CHEBI:195537"/>
        <dbReference type="EC" id="3.1.3.62"/>
    </reaction>
    <physiologicalReaction direction="left-to-right" evidence="10">
        <dbReference type="Rhea" id="RHEA:77120"/>
    </physiologicalReaction>
</comment>
<comment type="subcellular location">
    <subcellularLocation>
        <location evidence="1">Membrane</location>
    </subcellularLocation>
</comment>
<dbReference type="GO" id="GO:0034417">
    <property type="term" value="F:bisphosphoglycerate 3-phosphatase activity"/>
    <property type="evidence" value="ECO:0007669"/>
    <property type="project" value="UniProtKB-EC"/>
</dbReference>
<dbReference type="GO" id="GO:0016020">
    <property type="term" value="C:membrane"/>
    <property type="evidence" value="ECO:0007669"/>
    <property type="project" value="UniProtKB-SubCell"/>
</dbReference>
<evidence type="ECO:0000256" key="9">
    <source>
        <dbReference type="ARBA" id="ARBA00031642"/>
    </source>
</evidence>
<comment type="catalytic activity">
    <reaction evidence="13">
        <text>(2R)-2,3-bisphosphoglycerate + H2O = (2R)-2-phosphoglycerate + phosphate</text>
        <dbReference type="Rhea" id="RHEA:27381"/>
        <dbReference type="ChEBI" id="CHEBI:15377"/>
        <dbReference type="ChEBI" id="CHEBI:43474"/>
        <dbReference type="ChEBI" id="CHEBI:58248"/>
        <dbReference type="ChEBI" id="CHEBI:58289"/>
        <dbReference type="EC" id="3.1.3.80"/>
    </reaction>
    <physiologicalReaction direction="left-to-right" evidence="13">
        <dbReference type="Rhea" id="RHEA:27382"/>
    </physiologicalReaction>
</comment>
<gene>
    <name evidence="14" type="ORF">P5673_016256</name>
</gene>
<dbReference type="Proteomes" id="UP001249851">
    <property type="component" value="Unassembled WGS sequence"/>
</dbReference>
<dbReference type="GO" id="GO:0003993">
    <property type="term" value="F:acid phosphatase activity"/>
    <property type="evidence" value="ECO:0007669"/>
    <property type="project" value="TreeGrafter"/>
</dbReference>
<sequence length="166" mass="18309">MSTNLKEFSEGKIEARGVFRFSSSGTLTALLTILGLYKDTVPLTAGNYREQNNRFFRLSNMVTMSANIALVLFECNSTEVAGKHQFKVQLLVNEVPVGLPCCQGNMECTLEQFLSCYEEIVKGCDFDALCSPVSTTAGIPTSIAPVFQQRQEMIALSVIMLVVKYT</sequence>
<reference evidence="14" key="1">
    <citation type="journal article" date="2023" name="G3 (Bethesda)">
        <title>Whole genome assembly and annotation of the endangered Caribbean coral Acropora cervicornis.</title>
        <authorList>
            <person name="Selwyn J.D."/>
            <person name="Vollmer S.V."/>
        </authorList>
    </citation>
    <scope>NUCLEOTIDE SEQUENCE</scope>
    <source>
        <strain evidence="14">K2</strain>
    </source>
</reference>
<dbReference type="EC" id="3.1.3.62" evidence="4"/>
<comment type="similarity">
    <text evidence="2">Belongs to the histidine acid phosphatase family. MINPP1 subfamily.</text>
</comment>
<comment type="caution">
    <text evidence="14">The sequence shown here is derived from an EMBL/GenBank/DDBJ whole genome shotgun (WGS) entry which is preliminary data.</text>
</comment>
<dbReference type="InterPro" id="IPR000560">
    <property type="entry name" value="His_Pase_clade-2"/>
</dbReference>
<evidence type="ECO:0000256" key="11">
    <source>
        <dbReference type="ARBA" id="ARBA00043671"/>
    </source>
</evidence>
<dbReference type="PANTHER" id="PTHR20963:SF8">
    <property type="entry name" value="MULTIPLE INOSITOL POLYPHOSPHATE PHOSPHATASE 1"/>
    <property type="match status" value="1"/>
</dbReference>
<proteinExistence type="inferred from homology"/>
<evidence type="ECO:0000256" key="10">
    <source>
        <dbReference type="ARBA" id="ARBA00043668"/>
    </source>
</evidence>
<keyword evidence="8" id="KW-0472">Membrane</keyword>
<evidence type="ECO:0000256" key="7">
    <source>
        <dbReference type="ARBA" id="ARBA00022801"/>
    </source>
</evidence>
<keyword evidence="6" id="KW-0732">Signal</keyword>
<dbReference type="InterPro" id="IPR029033">
    <property type="entry name" value="His_PPase_superfam"/>
</dbReference>
<dbReference type="SUPFAM" id="SSF53254">
    <property type="entry name" value="Phosphoglycerate mutase-like"/>
    <property type="match status" value="1"/>
</dbReference>
<protein>
    <recommendedName>
        <fullName evidence="5">Multiple inositol polyphosphate phosphatase 1</fullName>
        <ecNumber evidence="4">3.1.3.62</ecNumber>
        <ecNumber evidence="3">3.1.3.80</ecNumber>
    </recommendedName>
    <alternativeName>
        <fullName evidence="9">2,3-bisphosphoglycerate 3-phosphatase</fullName>
    </alternativeName>
</protein>
<evidence type="ECO:0000256" key="5">
    <source>
        <dbReference type="ARBA" id="ARBA00018097"/>
    </source>
</evidence>
<evidence type="ECO:0000256" key="4">
    <source>
        <dbReference type="ARBA" id="ARBA00013040"/>
    </source>
</evidence>
<evidence type="ECO:0000256" key="6">
    <source>
        <dbReference type="ARBA" id="ARBA00022729"/>
    </source>
</evidence>
<dbReference type="AlphaFoldDB" id="A0AAD9QGX0"/>
<name>A0AAD9QGX0_ACRCE</name>
<comment type="catalytic activity">
    <reaction evidence="11">
        <text>1D-myo-inositol 1,2,4,5,6-pentakisphosphate + H2O = 1D-myo-inositol 1,2,5,6-tetrakisphosphate + phosphate</text>
        <dbReference type="Rhea" id="RHEA:77115"/>
        <dbReference type="ChEBI" id="CHEBI:15377"/>
        <dbReference type="ChEBI" id="CHEBI:43474"/>
        <dbReference type="ChEBI" id="CHEBI:57798"/>
        <dbReference type="ChEBI" id="CHEBI:195535"/>
        <dbReference type="EC" id="3.1.3.62"/>
    </reaction>
    <physiologicalReaction direction="left-to-right" evidence="11">
        <dbReference type="Rhea" id="RHEA:77116"/>
    </physiologicalReaction>
</comment>
<dbReference type="EMBL" id="JARQWQ010000034">
    <property type="protein sequence ID" value="KAK2561116.1"/>
    <property type="molecule type" value="Genomic_DNA"/>
</dbReference>
<comment type="catalytic activity">
    <reaction evidence="12">
        <text>1D-myo-inositol hexakisphosphate + H2O = 1D-myo-inositol 1,2,4,5,6-pentakisphosphate + phosphate</text>
        <dbReference type="Rhea" id="RHEA:16989"/>
        <dbReference type="ChEBI" id="CHEBI:15377"/>
        <dbReference type="ChEBI" id="CHEBI:43474"/>
        <dbReference type="ChEBI" id="CHEBI:57798"/>
        <dbReference type="ChEBI" id="CHEBI:58130"/>
        <dbReference type="EC" id="3.1.3.62"/>
    </reaction>
    <physiologicalReaction direction="left-to-right" evidence="12">
        <dbReference type="Rhea" id="RHEA:16990"/>
    </physiologicalReaction>
</comment>
<evidence type="ECO:0000256" key="3">
    <source>
        <dbReference type="ARBA" id="ARBA00012976"/>
    </source>
</evidence>
<evidence type="ECO:0000256" key="1">
    <source>
        <dbReference type="ARBA" id="ARBA00004370"/>
    </source>
</evidence>
<dbReference type="GO" id="GO:0052745">
    <property type="term" value="F:inositol phosphate phosphatase activity"/>
    <property type="evidence" value="ECO:0007669"/>
    <property type="project" value="TreeGrafter"/>
</dbReference>
<dbReference type="Gene3D" id="3.40.50.1240">
    <property type="entry name" value="Phosphoglycerate mutase-like"/>
    <property type="match status" value="1"/>
</dbReference>
<dbReference type="Pfam" id="PF00328">
    <property type="entry name" value="His_Phos_2"/>
    <property type="match status" value="1"/>
</dbReference>
<evidence type="ECO:0000256" key="8">
    <source>
        <dbReference type="ARBA" id="ARBA00023136"/>
    </source>
</evidence>
<reference evidence="14" key="2">
    <citation type="journal article" date="2023" name="Science">
        <title>Genomic signatures of disease resistance in endangered staghorn corals.</title>
        <authorList>
            <person name="Vollmer S.V."/>
            <person name="Selwyn J.D."/>
            <person name="Despard B.A."/>
            <person name="Roesel C.L."/>
        </authorList>
    </citation>
    <scope>NUCLEOTIDE SEQUENCE</scope>
    <source>
        <strain evidence="14">K2</strain>
    </source>
</reference>
<evidence type="ECO:0000256" key="12">
    <source>
        <dbReference type="ARBA" id="ARBA00043691"/>
    </source>
</evidence>
<accession>A0AAD9QGX0</accession>